<dbReference type="AlphaFoldDB" id="A0A381SJF3"/>
<dbReference type="HAMAP" id="MF_00161">
    <property type="entry name" value="LspA"/>
    <property type="match status" value="1"/>
</dbReference>
<feature type="transmembrane region" description="Helical" evidence="7">
    <location>
        <begin position="66"/>
        <end position="89"/>
    </location>
</feature>
<dbReference type="PROSITE" id="PS00855">
    <property type="entry name" value="SPASE_II"/>
    <property type="match status" value="1"/>
</dbReference>
<keyword evidence="6 7" id="KW-0472">Membrane</keyword>
<gene>
    <name evidence="8" type="ORF">METZ01_LOCUS56262</name>
</gene>
<protein>
    <recommendedName>
        <fullName evidence="9">Lipoprotein signal peptidase</fullName>
    </recommendedName>
</protein>
<keyword evidence="4" id="KW-0378">Hydrolase</keyword>
<evidence type="ECO:0000313" key="8">
    <source>
        <dbReference type="EMBL" id="SVA03408.1"/>
    </source>
</evidence>
<sequence>MINKNRNISITILIAVSILLDQLSKFLIRQNVDQYSEIKLIGDYFILTNVENSGAFLGMGSDFSPFIKTVFLLILPIIVLICIMIYVYRDKQIDKISLIGFCLIIGGGIANIYDRILYGSVTDFLFIDLGGIFKTGIFNIADLSVTTGMILILLMSFRSK</sequence>
<evidence type="ECO:0000256" key="2">
    <source>
        <dbReference type="ARBA" id="ARBA00022670"/>
    </source>
</evidence>
<organism evidence="8">
    <name type="scientific">marine metagenome</name>
    <dbReference type="NCBI Taxonomy" id="408172"/>
    <lineage>
        <taxon>unclassified sequences</taxon>
        <taxon>metagenomes</taxon>
        <taxon>ecological metagenomes</taxon>
    </lineage>
</organism>
<dbReference type="PRINTS" id="PR00781">
    <property type="entry name" value="LIPOSIGPTASE"/>
</dbReference>
<evidence type="ECO:0000256" key="1">
    <source>
        <dbReference type="ARBA" id="ARBA00022475"/>
    </source>
</evidence>
<feature type="transmembrane region" description="Helical" evidence="7">
    <location>
        <begin position="96"/>
        <end position="116"/>
    </location>
</feature>
<dbReference type="PANTHER" id="PTHR33695">
    <property type="entry name" value="LIPOPROTEIN SIGNAL PEPTIDASE"/>
    <property type="match status" value="1"/>
</dbReference>
<evidence type="ECO:0008006" key="9">
    <source>
        <dbReference type="Google" id="ProtNLM"/>
    </source>
</evidence>
<evidence type="ECO:0000256" key="4">
    <source>
        <dbReference type="ARBA" id="ARBA00022801"/>
    </source>
</evidence>
<dbReference type="PANTHER" id="PTHR33695:SF1">
    <property type="entry name" value="LIPOPROTEIN SIGNAL PEPTIDASE"/>
    <property type="match status" value="1"/>
</dbReference>
<keyword evidence="3 7" id="KW-0812">Transmembrane</keyword>
<evidence type="ECO:0000256" key="5">
    <source>
        <dbReference type="ARBA" id="ARBA00022989"/>
    </source>
</evidence>
<dbReference type="InterPro" id="IPR001872">
    <property type="entry name" value="Peptidase_A8"/>
</dbReference>
<evidence type="ECO:0000256" key="6">
    <source>
        <dbReference type="ARBA" id="ARBA00023136"/>
    </source>
</evidence>
<feature type="transmembrane region" description="Helical" evidence="7">
    <location>
        <begin position="7"/>
        <end position="28"/>
    </location>
</feature>
<feature type="transmembrane region" description="Helical" evidence="7">
    <location>
        <begin position="136"/>
        <end position="157"/>
    </location>
</feature>
<keyword evidence="1" id="KW-1003">Cell membrane</keyword>
<reference evidence="8" key="1">
    <citation type="submission" date="2018-05" db="EMBL/GenBank/DDBJ databases">
        <authorList>
            <person name="Lanie J.A."/>
            <person name="Ng W.-L."/>
            <person name="Kazmierczak K.M."/>
            <person name="Andrzejewski T.M."/>
            <person name="Davidsen T.M."/>
            <person name="Wayne K.J."/>
            <person name="Tettelin H."/>
            <person name="Glass J.I."/>
            <person name="Rusch D."/>
            <person name="Podicherti R."/>
            <person name="Tsui H.-C.T."/>
            <person name="Winkler M.E."/>
        </authorList>
    </citation>
    <scope>NUCLEOTIDE SEQUENCE</scope>
</reference>
<evidence type="ECO:0000256" key="3">
    <source>
        <dbReference type="ARBA" id="ARBA00022692"/>
    </source>
</evidence>
<evidence type="ECO:0000256" key="7">
    <source>
        <dbReference type="SAM" id="Phobius"/>
    </source>
</evidence>
<keyword evidence="5 7" id="KW-1133">Transmembrane helix</keyword>
<dbReference type="Pfam" id="PF01252">
    <property type="entry name" value="Peptidase_A8"/>
    <property type="match status" value="1"/>
</dbReference>
<dbReference type="NCBIfam" id="TIGR00077">
    <property type="entry name" value="lspA"/>
    <property type="match status" value="1"/>
</dbReference>
<dbReference type="GO" id="GO:0004190">
    <property type="term" value="F:aspartic-type endopeptidase activity"/>
    <property type="evidence" value="ECO:0007669"/>
    <property type="project" value="InterPro"/>
</dbReference>
<dbReference type="GO" id="GO:0016020">
    <property type="term" value="C:membrane"/>
    <property type="evidence" value="ECO:0007669"/>
    <property type="project" value="InterPro"/>
</dbReference>
<keyword evidence="2" id="KW-0645">Protease</keyword>
<dbReference type="EMBL" id="UINC01003106">
    <property type="protein sequence ID" value="SVA03408.1"/>
    <property type="molecule type" value="Genomic_DNA"/>
</dbReference>
<dbReference type="GO" id="GO:0006508">
    <property type="term" value="P:proteolysis"/>
    <property type="evidence" value="ECO:0007669"/>
    <property type="project" value="UniProtKB-KW"/>
</dbReference>
<accession>A0A381SJF3</accession>
<proteinExistence type="inferred from homology"/>
<name>A0A381SJF3_9ZZZZ</name>